<dbReference type="InterPro" id="IPR002734">
    <property type="entry name" value="RibDG_C"/>
</dbReference>
<accession>A0A239JS76</accession>
<organism evidence="2 3">
    <name type="scientific">Pontibacter ummariensis</name>
    <dbReference type="NCBI Taxonomy" id="1610492"/>
    <lineage>
        <taxon>Bacteria</taxon>
        <taxon>Pseudomonadati</taxon>
        <taxon>Bacteroidota</taxon>
        <taxon>Cytophagia</taxon>
        <taxon>Cytophagales</taxon>
        <taxon>Hymenobacteraceae</taxon>
        <taxon>Pontibacter</taxon>
    </lineage>
</organism>
<dbReference type="Pfam" id="PF01872">
    <property type="entry name" value="RibD_C"/>
    <property type="match status" value="1"/>
</dbReference>
<evidence type="ECO:0000313" key="2">
    <source>
        <dbReference type="EMBL" id="SNT08298.1"/>
    </source>
</evidence>
<dbReference type="SUPFAM" id="SSF53597">
    <property type="entry name" value="Dihydrofolate reductase-like"/>
    <property type="match status" value="1"/>
</dbReference>
<dbReference type="AlphaFoldDB" id="A0A239JS76"/>
<dbReference type="PANTHER" id="PTHR38011">
    <property type="entry name" value="DIHYDROFOLATE REDUCTASE FAMILY PROTEIN (AFU_ORTHOLOGUE AFUA_8G06820)"/>
    <property type="match status" value="1"/>
</dbReference>
<dbReference type="InterPro" id="IPR024072">
    <property type="entry name" value="DHFR-like_dom_sf"/>
</dbReference>
<dbReference type="OrthoDB" id="195113at2"/>
<gene>
    <name evidence="2" type="ORF">SAMN06296052_12339</name>
</gene>
<protein>
    <submittedName>
        <fullName evidence="2">Dihydrofolate reductase</fullName>
    </submittedName>
</protein>
<reference evidence="3" key="1">
    <citation type="submission" date="2017-06" db="EMBL/GenBank/DDBJ databases">
        <authorList>
            <person name="Varghese N."/>
            <person name="Submissions S."/>
        </authorList>
    </citation>
    <scope>NUCLEOTIDE SEQUENCE [LARGE SCALE GENOMIC DNA]</scope>
    <source>
        <strain evidence="3">NKM1</strain>
    </source>
</reference>
<dbReference type="Gene3D" id="3.40.430.10">
    <property type="entry name" value="Dihydrofolate Reductase, subunit A"/>
    <property type="match status" value="1"/>
</dbReference>
<keyword evidence="3" id="KW-1185">Reference proteome</keyword>
<proteinExistence type="predicted"/>
<dbReference type="GO" id="GO:0008703">
    <property type="term" value="F:5-amino-6-(5-phosphoribosylamino)uracil reductase activity"/>
    <property type="evidence" value="ECO:0007669"/>
    <property type="project" value="InterPro"/>
</dbReference>
<dbReference type="PANTHER" id="PTHR38011:SF11">
    <property type="entry name" value="2,5-DIAMINO-6-RIBOSYLAMINO-4(3H)-PYRIMIDINONE 5'-PHOSPHATE REDUCTASE"/>
    <property type="match status" value="1"/>
</dbReference>
<dbReference type="EMBL" id="FZOQ01000023">
    <property type="protein sequence ID" value="SNT08298.1"/>
    <property type="molecule type" value="Genomic_DNA"/>
</dbReference>
<evidence type="ECO:0000313" key="3">
    <source>
        <dbReference type="Proteomes" id="UP000198432"/>
    </source>
</evidence>
<name>A0A239JS76_9BACT</name>
<dbReference type="RefSeq" id="WP_089321017.1">
    <property type="nucleotide sequence ID" value="NZ_FZOQ01000023.1"/>
</dbReference>
<dbReference type="Proteomes" id="UP000198432">
    <property type="component" value="Unassembled WGS sequence"/>
</dbReference>
<dbReference type="InterPro" id="IPR050765">
    <property type="entry name" value="Riboflavin_Biosynth_HTPR"/>
</dbReference>
<evidence type="ECO:0000259" key="1">
    <source>
        <dbReference type="Pfam" id="PF01872"/>
    </source>
</evidence>
<sequence>MTPERKVVVYIAMSLDGYIAGPNDDLTFLSTVEKEGEDYGYSAFYKTVDTIILGRKTYDWVMKQVPVFPHSGKESYILTSTARPAIGKTRFYTGDVKELIAKLKSQPGKNIFIDGGAETVTALLQDKLVDEFYISIIPILLGEGIRLFKDGRPAQQLKLVETKPYDTGLVQLHYKRFES</sequence>
<dbReference type="GO" id="GO:0009231">
    <property type="term" value="P:riboflavin biosynthetic process"/>
    <property type="evidence" value="ECO:0007669"/>
    <property type="project" value="InterPro"/>
</dbReference>
<feature type="domain" description="Bacterial bifunctional deaminase-reductase C-terminal" evidence="1">
    <location>
        <begin position="5"/>
        <end position="170"/>
    </location>
</feature>